<dbReference type="PROSITE" id="PS01136">
    <property type="entry name" value="UPF0034"/>
    <property type="match status" value="1"/>
</dbReference>
<protein>
    <recommendedName>
        <fullName evidence="12">tRNA-dihydrouridine synthase</fullName>
        <ecNumber evidence="12">1.3.1.-</ecNumber>
    </recommendedName>
</protein>
<evidence type="ECO:0000256" key="3">
    <source>
        <dbReference type="ARBA" id="ARBA00022555"/>
    </source>
</evidence>
<comment type="function">
    <text evidence="2 12">Catalyzes the synthesis of 5,6-dihydrouridine (D), a modified base found in the D-loop of most tRNAs, via the reduction of the C5-C6 double bond in target uridines.</text>
</comment>
<keyword evidence="5 12" id="KW-0288">FMN</keyword>
<feature type="binding site" evidence="14">
    <location>
        <position position="171"/>
    </location>
    <ligand>
        <name>FMN</name>
        <dbReference type="ChEBI" id="CHEBI:58210"/>
    </ligand>
</feature>
<comment type="catalytic activity">
    <reaction evidence="10">
        <text>a 5,6-dihydrouridine in tRNA + NADP(+) = a uridine in tRNA + NADPH + H(+)</text>
        <dbReference type="Rhea" id="RHEA:23624"/>
        <dbReference type="Rhea" id="RHEA-COMP:13339"/>
        <dbReference type="Rhea" id="RHEA-COMP:13887"/>
        <dbReference type="ChEBI" id="CHEBI:15378"/>
        <dbReference type="ChEBI" id="CHEBI:57783"/>
        <dbReference type="ChEBI" id="CHEBI:58349"/>
        <dbReference type="ChEBI" id="CHEBI:65315"/>
        <dbReference type="ChEBI" id="CHEBI:74443"/>
    </reaction>
</comment>
<feature type="domain" description="DUS-like FMN-binding" evidence="15">
    <location>
        <begin position="162"/>
        <end position="334"/>
    </location>
</feature>
<keyword evidence="3" id="KW-0820">tRNA-binding</keyword>
<dbReference type="CDD" id="cd02801">
    <property type="entry name" value="DUS_like_FMN"/>
    <property type="match status" value="1"/>
</dbReference>
<feature type="binding site" evidence="14">
    <location>
        <position position="199"/>
    </location>
    <ligand>
        <name>FMN</name>
        <dbReference type="ChEBI" id="CHEBI:58210"/>
    </ligand>
</feature>
<evidence type="ECO:0000256" key="13">
    <source>
        <dbReference type="PIRSR" id="PIRSR006621-1"/>
    </source>
</evidence>
<comment type="cofactor">
    <cofactor evidence="1 12 14">
        <name>FMN</name>
        <dbReference type="ChEBI" id="CHEBI:58210"/>
    </cofactor>
</comment>
<keyword evidence="8" id="KW-0694">RNA-binding</keyword>
<dbReference type="InterPro" id="IPR035587">
    <property type="entry name" value="DUS-like_FMN-bd"/>
</dbReference>
<dbReference type="Gene3D" id="3.20.20.70">
    <property type="entry name" value="Aldolase class I"/>
    <property type="match status" value="1"/>
</dbReference>
<dbReference type="PANTHER" id="PTHR45846:SF1">
    <property type="entry name" value="TRNA-DIHYDROURIDINE(47) SYNTHASE [NAD(P)(+)]-LIKE"/>
    <property type="match status" value="1"/>
</dbReference>
<dbReference type="GO" id="GO:0050660">
    <property type="term" value="F:flavin adenine dinucleotide binding"/>
    <property type="evidence" value="ECO:0007669"/>
    <property type="project" value="InterPro"/>
</dbReference>
<organism evidence="16 17">
    <name type="scientific">Candidatus Roizmanbacteria bacterium CG_4_9_14_0_2_um_filter_39_13</name>
    <dbReference type="NCBI Taxonomy" id="1974839"/>
    <lineage>
        <taxon>Bacteria</taxon>
        <taxon>Candidatus Roizmaniibacteriota</taxon>
    </lineage>
</organism>
<proteinExistence type="inferred from homology"/>
<feature type="domain" description="DUS-like FMN-binding" evidence="15">
    <location>
        <begin position="12"/>
        <end position="130"/>
    </location>
</feature>
<keyword evidence="6 12" id="KW-0819">tRNA processing</keyword>
<accession>A0A2M8EZ14</accession>
<dbReference type="InterPro" id="IPR018517">
    <property type="entry name" value="tRNA_hU_synthase_CS"/>
</dbReference>
<comment type="caution">
    <text evidence="16">The sequence shown here is derived from an EMBL/GenBank/DDBJ whole genome shotgun (WGS) entry which is preliminary data.</text>
</comment>
<dbReference type="EC" id="1.3.1.-" evidence="12"/>
<evidence type="ECO:0000313" key="17">
    <source>
        <dbReference type="Proteomes" id="UP000231383"/>
    </source>
</evidence>
<dbReference type="PANTHER" id="PTHR45846">
    <property type="entry name" value="TRNA-DIHYDROURIDINE(47) SYNTHASE [NAD(P)(+)]-LIKE"/>
    <property type="match status" value="1"/>
</dbReference>
<comment type="similarity">
    <text evidence="12">Belongs to the dus family.</text>
</comment>
<dbReference type="GO" id="GO:0017150">
    <property type="term" value="F:tRNA dihydrouridine synthase activity"/>
    <property type="evidence" value="ECO:0007669"/>
    <property type="project" value="InterPro"/>
</dbReference>
<evidence type="ECO:0000256" key="1">
    <source>
        <dbReference type="ARBA" id="ARBA00001917"/>
    </source>
</evidence>
<evidence type="ECO:0000313" key="16">
    <source>
        <dbReference type="EMBL" id="PJC31981.1"/>
    </source>
</evidence>
<evidence type="ECO:0000256" key="11">
    <source>
        <dbReference type="ARBA" id="ARBA00048802"/>
    </source>
</evidence>
<reference evidence="17" key="1">
    <citation type="submission" date="2017-09" db="EMBL/GenBank/DDBJ databases">
        <title>Depth-based differentiation of microbial function through sediment-hosted aquifers and enrichment of novel symbionts in the deep terrestrial subsurface.</title>
        <authorList>
            <person name="Probst A.J."/>
            <person name="Ladd B."/>
            <person name="Jarett J.K."/>
            <person name="Geller-Mcgrath D.E."/>
            <person name="Sieber C.M.K."/>
            <person name="Emerson J.B."/>
            <person name="Anantharaman K."/>
            <person name="Thomas B.C."/>
            <person name="Malmstrom R."/>
            <person name="Stieglmeier M."/>
            <person name="Klingl A."/>
            <person name="Woyke T."/>
            <person name="Ryan C.M."/>
            <person name="Banfield J.F."/>
        </authorList>
    </citation>
    <scope>NUCLEOTIDE SEQUENCE [LARGE SCALE GENOMIC DNA]</scope>
</reference>
<dbReference type="InterPro" id="IPR024036">
    <property type="entry name" value="tRNA-dHydroUridine_Synthase_C"/>
</dbReference>
<keyword evidence="9 12" id="KW-0560">Oxidoreductase</keyword>
<evidence type="ECO:0000256" key="2">
    <source>
        <dbReference type="ARBA" id="ARBA00002790"/>
    </source>
</evidence>
<evidence type="ECO:0000256" key="8">
    <source>
        <dbReference type="ARBA" id="ARBA00022884"/>
    </source>
</evidence>
<dbReference type="InterPro" id="IPR013785">
    <property type="entry name" value="Aldolase_TIM"/>
</dbReference>
<dbReference type="Proteomes" id="UP000231383">
    <property type="component" value="Unassembled WGS sequence"/>
</dbReference>
<dbReference type="EMBL" id="PFSC01000099">
    <property type="protein sequence ID" value="PJC31981.1"/>
    <property type="molecule type" value="Genomic_DNA"/>
</dbReference>
<evidence type="ECO:0000259" key="15">
    <source>
        <dbReference type="Pfam" id="PF01207"/>
    </source>
</evidence>
<evidence type="ECO:0000256" key="7">
    <source>
        <dbReference type="ARBA" id="ARBA00022857"/>
    </source>
</evidence>
<keyword evidence="4 12" id="KW-0285">Flavoprotein</keyword>
<evidence type="ECO:0000256" key="5">
    <source>
        <dbReference type="ARBA" id="ARBA00022643"/>
    </source>
</evidence>
<dbReference type="AlphaFoldDB" id="A0A2M8EZ14"/>
<dbReference type="Pfam" id="PF01207">
    <property type="entry name" value="Dus"/>
    <property type="match status" value="2"/>
</dbReference>
<dbReference type="Gene3D" id="1.10.1200.80">
    <property type="entry name" value="Putative flavin oxidoreducatase, domain 2"/>
    <property type="match status" value="1"/>
</dbReference>
<dbReference type="SUPFAM" id="SSF51395">
    <property type="entry name" value="FMN-linked oxidoreductases"/>
    <property type="match status" value="1"/>
</dbReference>
<evidence type="ECO:0000256" key="12">
    <source>
        <dbReference type="PIRNR" id="PIRNR006621"/>
    </source>
</evidence>
<name>A0A2M8EZ14_9BACT</name>
<comment type="catalytic activity">
    <reaction evidence="11">
        <text>a 5,6-dihydrouridine in tRNA + NAD(+) = a uridine in tRNA + NADH + H(+)</text>
        <dbReference type="Rhea" id="RHEA:54452"/>
        <dbReference type="Rhea" id="RHEA-COMP:13339"/>
        <dbReference type="Rhea" id="RHEA-COMP:13887"/>
        <dbReference type="ChEBI" id="CHEBI:15378"/>
        <dbReference type="ChEBI" id="CHEBI:57540"/>
        <dbReference type="ChEBI" id="CHEBI:57945"/>
        <dbReference type="ChEBI" id="CHEBI:65315"/>
        <dbReference type="ChEBI" id="CHEBI:74443"/>
    </reaction>
</comment>
<evidence type="ECO:0000256" key="6">
    <source>
        <dbReference type="ARBA" id="ARBA00022694"/>
    </source>
</evidence>
<dbReference type="GO" id="GO:0000049">
    <property type="term" value="F:tRNA binding"/>
    <property type="evidence" value="ECO:0007669"/>
    <property type="project" value="UniProtKB-KW"/>
</dbReference>
<evidence type="ECO:0000256" key="9">
    <source>
        <dbReference type="ARBA" id="ARBA00023002"/>
    </source>
</evidence>
<keyword evidence="14" id="KW-0547">Nucleotide-binding</keyword>
<feature type="active site" description="Proton donor" evidence="13">
    <location>
        <position position="99"/>
    </location>
</feature>
<dbReference type="InterPro" id="IPR001269">
    <property type="entry name" value="DUS_fam"/>
</dbReference>
<dbReference type="PIRSF" id="PIRSF006621">
    <property type="entry name" value="Dus"/>
    <property type="match status" value="1"/>
</dbReference>
<sequence length="350" mass="38661">MNPWNHTPIIGQAPMDGVTDAAFRYITDLYGKPDVLFTEFVNVEGLGRNAVKLLNAFIKHTTATPIIGQLYGTDLHHFYNAALIVAELGFSGMDINMGCPASNIARRGAGAGLIRTPDRAKEIIHIVKKASLDFADGATIDSTDATKAVKKWVHDHKPENVSRSILPISVKTRIGYDEIITTEWMQHLLEASPTAITIHGRTLKQMYTGIANWDEIGKSSEIAKGSGVKILGNGDVSSLEDANEKIQTYNLDGVLIGRASFGNPWIFKGIEVSIAARLQAALEHCRAFQSLTLHAHFAGLRKHMVWYCKFFRNSASVRDQLMHIETVQDVENILIPIISSLEQNRRSAFI</sequence>
<keyword evidence="7" id="KW-0521">NADP</keyword>
<evidence type="ECO:0000256" key="10">
    <source>
        <dbReference type="ARBA" id="ARBA00048205"/>
    </source>
</evidence>
<evidence type="ECO:0000256" key="14">
    <source>
        <dbReference type="PIRSR" id="PIRSR006621-2"/>
    </source>
</evidence>
<gene>
    <name evidence="16" type="ORF">CO051_03605</name>
</gene>
<feature type="binding site" evidence="14">
    <location>
        <begin position="257"/>
        <end position="258"/>
    </location>
    <ligand>
        <name>FMN</name>
        <dbReference type="ChEBI" id="CHEBI:58210"/>
    </ligand>
</feature>
<feature type="binding site" evidence="14">
    <location>
        <position position="69"/>
    </location>
    <ligand>
        <name>FMN</name>
        <dbReference type="ChEBI" id="CHEBI:58210"/>
    </ligand>
</feature>
<evidence type="ECO:0000256" key="4">
    <source>
        <dbReference type="ARBA" id="ARBA00022630"/>
    </source>
</evidence>